<keyword evidence="4" id="KW-0812">Transmembrane</keyword>
<dbReference type="Gene3D" id="3.30.70.270">
    <property type="match status" value="1"/>
</dbReference>
<keyword evidence="4" id="KW-0472">Membrane</keyword>
<feature type="domain" description="GGDEF" evidence="6">
    <location>
        <begin position="456"/>
        <end position="589"/>
    </location>
</feature>
<evidence type="ECO:0000259" key="5">
    <source>
        <dbReference type="PROSITE" id="PS50885"/>
    </source>
</evidence>
<accession>A0A6N8SCT9</accession>
<dbReference type="GO" id="GO:0043709">
    <property type="term" value="P:cell adhesion involved in single-species biofilm formation"/>
    <property type="evidence" value="ECO:0007669"/>
    <property type="project" value="TreeGrafter"/>
</dbReference>
<dbReference type="GO" id="GO:0052621">
    <property type="term" value="F:diguanylate cyclase activity"/>
    <property type="evidence" value="ECO:0007669"/>
    <property type="project" value="UniProtKB-EC"/>
</dbReference>
<name>A0A6N8SCT9_9HYPH</name>
<dbReference type="InterPro" id="IPR050469">
    <property type="entry name" value="Diguanylate_Cyclase"/>
</dbReference>
<dbReference type="InterPro" id="IPR029787">
    <property type="entry name" value="Nucleotide_cyclase"/>
</dbReference>
<gene>
    <name evidence="7" type="ORF">GR138_14545</name>
</gene>
<dbReference type="PROSITE" id="PS50887">
    <property type="entry name" value="GGDEF"/>
    <property type="match status" value="1"/>
</dbReference>
<feature type="transmembrane region" description="Helical" evidence="4">
    <location>
        <begin position="185"/>
        <end position="205"/>
    </location>
</feature>
<dbReference type="Proteomes" id="UP000435802">
    <property type="component" value="Unassembled WGS sequence"/>
</dbReference>
<evidence type="ECO:0000313" key="7">
    <source>
        <dbReference type="EMBL" id="MXN46413.1"/>
    </source>
</evidence>
<dbReference type="NCBIfam" id="TIGR00254">
    <property type="entry name" value="GGDEF"/>
    <property type="match status" value="1"/>
</dbReference>
<evidence type="ECO:0000313" key="8">
    <source>
        <dbReference type="Proteomes" id="UP000435802"/>
    </source>
</evidence>
<dbReference type="SUPFAM" id="SSF55781">
    <property type="entry name" value="GAF domain-like"/>
    <property type="match status" value="1"/>
</dbReference>
<dbReference type="SMART" id="SM00267">
    <property type="entry name" value="GGDEF"/>
    <property type="match status" value="1"/>
</dbReference>
<dbReference type="Gene3D" id="3.30.450.40">
    <property type="match status" value="1"/>
</dbReference>
<evidence type="ECO:0000256" key="2">
    <source>
        <dbReference type="ARBA" id="ARBA00034247"/>
    </source>
</evidence>
<comment type="catalytic activity">
    <reaction evidence="2">
        <text>2 GTP = 3',3'-c-di-GMP + 2 diphosphate</text>
        <dbReference type="Rhea" id="RHEA:24898"/>
        <dbReference type="ChEBI" id="CHEBI:33019"/>
        <dbReference type="ChEBI" id="CHEBI:37565"/>
        <dbReference type="ChEBI" id="CHEBI:58805"/>
        <dbReference type="EC" id="2.7.7.65"/>
    </reaction>
</comment>
<dbReference type="FunFam" id="3.30.70.270:FF:000001">
    <property type="entry name" value="Diguanylate cyclase domain protein"/>
    <property type="match status" value="1"/>
</dbReference>
<evidence type="ECO:0000256" key="3">
    <source>
        <dbReference type="SAM" id="MobiDB-lite"/>
    </source>
</evidence>
<evidence type="ECO:0000259" key="6">
    <source>
        <dbReference type="PROSITE" id="PS50887"/>
    </source>
</evidence>
<dbReference type="InterPro" id="IPR000160">
    <property type="entry name" value="GGDEF_dom"/>
</dbReference>
<dbReference type="SUPFAM" id="SSF158472">
    <property type="entry name" value="HAMP domain-like"/>
    <property type="match status" value="1"/>
</dbReference>
<dbReference type="Pfam" id="PF00990">
    <property type="entry name" value="GGDEF"/>
    <property type="match status" value="1"/>
</dbReference>
<dbReference type="GO" id="GO:0007165">
    <property type="term" value="P:signal transduction"/>
    <property type="evidence" value="ECO:0007669"/>
    <property type="project" value="InterPro"/>
</dbReference>
<dbReference type="SMART" id="SM00304">
    <property type="entry name" value="HAMP"/>
    <property type="match status" value="1"/>
</dbReference>
<feature type="transmembrane region" description="Helical" evidence="4">
    <location>
        <begin position="6"/>
        <end position="27"/>
    </location>
</feature>
<dbReference type="EMBL" id="WUMK01000005">
    <property type="protein sequence ID" value="MXN46413.1"/>
    <property type="molecule type" value="Genomic_DNA"/>
</dbReference>
<dbReference type="Pfam" id="PF00672">
    <property type="entry name" value="HAMP"/>
    <property type="match status" value="1"/>
</dbReference>
<keyword evidence="8" id="KW-1185">Reference proteome</keyword>
<dbReference type="InterPro" id="IPR029016">
    <property type="entry name" value="GAF-like_dom_sf"/>
</dbReference>
<dbReference type="CDD" id="cd01949">
    <property type="entry name" value="GGDEF"/>
    <property type="match status" value="1"/>
</dbReference>
<protein>
    <recommendedName>
        <fullName evidence="1">diguanylate cyclase</fullName>
        <ecNumber evidence="1">2.7.7.65</ecNumber>
    </recommendedName>
</protein>
<dbReference type="GO" id="GO:0005886">
    <property type="term" value="C:plasma membrane"/>
    <property type="evidence" value="ECO:0007669"/>
    <property type="project" value="TreeGrafter"/>
</dbReference>
<dbReference type="PANTHER" id="PTHR45138">
    <property type="entry name" value="REGULATORY COMPONENTS OF SENSORY TRANSDUCTION SYSTEM"/>
    <property type="match status" value="1"/>
</dbReference>
<sequence length="604" mass="66735">MRITTITNWAYGITVVLTALSGASFIMSSRSALQERSAVEEHLVLDTLAEELALGAEVMSDEARLYVMRGEERHLQAFQAEEGKERRREEAATKLAAQALFPAEVAALTEIVRDAEALDKIEASAIERFQRGDKTAAQDILFGAEHERVQNALLQTVDHFRDLTATRAASELEAARARSNWWTRVAEVMLAVTGALFVAVLYFVLRRRVAMPLLRMAGAVNRLAKQDYTVEVPIDRRGDEIGEMNEAIEIFRTNLIERERLDAERRTDQHRKDLILQMMHRVQACQNQEEMTDVVVRFAPQIFPGLAGGLYILKEGNMSLMRVGAWLDPKQSAVYFPAAECWGMRRGRSHHSGVNGADVPCQHLDHLEATLCVPLTAQGDMIGLLYLEEQGEEILGLTGPRLYLELIAENVGLAIANLQLREKLTTLAVHDPLTGLFNRRFLDERLQQHVREESGQPLVCLMIDIDYFKRFNDQFGHDAGDLVMRFVGQTLRETCSSVGSAFRFGGEEFTVLLPSLDEGDGVALADTLREKISSAALSHAGQLLGAISVSVGVAAFPTGGSVETLITRADAALLEAKAKGRDRTIAASGIKSSRNSVSPSSRKP</sequence>
<dbReference type="GO" id="GO:1902201">
    <property type="term" value="P:negative regulation of bacterial-type flagellum-dependent cell motility"/>
    <property type="evidence" value="ECO:0007669"/>
    <property type="project" value="TreeGrafter"/>
</dbReference>
<feature type="domain" description="HAMP" evidence="5">
    <location>
        <begin position="207"/>
        <end position="260"/>
    </location>
</feature>
<dbReference type="InterPro" id="IPR043128">
    <property type="entry name" value="Rev_trsase/Diguanyl_cyclase"/>
</dbReference>
<feature type="compositionally biased region" description="Low complexity" evidence="3">
    <location>
        <begin position="591"/>
        <end position="604"/>
    </location>
</feature>
<dbReference type="PROSITE" id="PS50885">
    <property type="entry name" value="HAMP"/>
    <property type="match status" value="1"/>
</dbReference>
<dbReference type="PANTHER" id="PTHR45138:SF9">
    <property type="entry name" value="DIGUANYLATE CYCLASE DGCM-RELATED"/>
    <property type="match status" value="1"/>
</dbReference>
<dbReference type="SUPFAM" id="SSF55073">
    <property type="entry name" value="Nucleotide cyclase"/>
    <property type="match status" value="1"/>
</dbReference>
<dbReference type="InterPro" id="IPR003660">
    <property type="entry name" value="HAMP_dom"/>
</dbReference>
<evidence type="ECO:0000256" key="4">
    <source>
        <dbReference type="SAM" id="Phobius"/>
    </source>
</evidence>
<evidence type="ECO:0000256" key="1">
    <source>
        <dbReference type="ARBA" id="ARBA00012528"/>
    </source>
</evidence>
<dbReference type="EC" id="2.7.7.65" evidence="1"/>
<dbReference type="CDD" id="cd06225">
    <property type="entry name" value="HAMP"/>
    <property type="match status" value="1"/>
</dbReference>
<organism evidence="7 8">
    <name type="scientific">Shinella kummerowiae</name>
    <dbReference type="NCBI Taxonomy" id="417745"/>
    <lineage>
        <taxon>Bacteria</taxon>
        <taxon>Pseudomonadati</taxon>
        <taxon>Pseudomonadota</taxon>
        <taxon>Alphaproteobacteria</taxon>
        <taxon>Hyphomicrobiales</taxon>
        <taxon>Rhizobiaceae</taxon>
        <taxon>Shinella</taxon>
    </lineage>
</organism>
<dbReference type="RefSeq" id="WP_160859953.1">
    <property type="nucleotide sequence ID" value="NZ_WUMK01000005.1"/>
</dbReference>
<comment type="caution">
    <text evidence="7">The sequence shown here is derived from an EMBL/GenBank/DDBJ whole genome shotgun (WGS) entry which is preliminary data.</text>
</comment>
<dbReference type="AlphaFoldDB" id="A0A6N8SCT9"/>
<dbReference type="Gene3D" id="6.10.340.10">
    <property type="match status" value="1"/>
</dbReference>
<reference evidence="7 8" key="1">
    <citation type="submission" date="2019-12" db="EMBL/GenBank/DDBJ databases">
        <title>Shinella kummerowiae sp. nov., a symbiotic bacterium isolated from root nodules of the herbal legume Kummerowia stipulacea.</title>
        <authorList>
            <person name="Gao J."/>
        </authorList>
    </citation>
    <scope>NUCLEOTIDE SEQUENCE [LARGE SCALE GENOMIC DNA]</scope>
    <source>
        <strain evidence="7 8">CCBAU 25048</strain>
    </source>
</reference>
<keyword evidence="4" id="KW-1133">Transmembrane helix</keyword>
<feature type="region of interest" description="Disordered" evidence="3">
    <location>
        <begin position="585"/>
        <end position="604"/>
    </location>
</feature>
<proteinExistence type="predicted"/>
<dbReference type="OrthoDB" id="9812260at2"/>